<gene>
    <name evidence="1" type="ORF">ACHAWU_009461</name>
</gene>
<sequence length="265" mass="30243">MRLGVSCGWRRHGSQLYNAWMTKRLWHGSLPFRASRRPSSNELCDPTGQFIPNGMLTGDWRAGSDLQWPYQPQPPKAFFATFQKCLRATFCTNTLRHQPASYGMTSLSPWLVVKRNTWFPVYYRTDNTLLWRARDDTTLNVLTHSETSGFYHFSHTTDVLPLESHPITYQQIGQKIWTQRPYRIAELLSGHIVSNTLTNPSTDTLTIGSDGLHAHGLLLSWIQINYQHVSSSPTSHHFHPIGVTKSQAYPTIGDNPCHNPTVVRQ</sequence>
<comment type="caution">
    <text evidence="1">The sequence shown here is derived from an EMBL/GenBank/DDBJ whole genome shotgun (WGS) entry which is preliminary data.</text>
</comment>
<dbReference type="EMBL" id="JALLBG020000099">
    <property type="protein sequence ID" value="KAL3765093.1"/>
    <property type="molecule type" value="Genomic_DNA"/>
</dbReference>
<proteinExistence type="predicted"/>
<protein>
    <submittedName>
        <fullName evidence="1">Uncharacterized protein</fullName>
    </submittedName>
</protein>
<organism evidence="1 2">
    <name type="scientific">Discostella pseudostelligera</name>
    <dbReference type="NCBI Taxonomy" id="259834"/>
    <lineage>
        <taxon>Eukaryota</taxon>
        <taxon>Sar</taxon>
        <taxon>Stramenopiles</taxon>
        <taxon>Ochrophyta</taxon>
        <taxon>Bacillariophyta</taxon>
        <taxon>Coscinodiscophyceae</taxon>
        <taxon>Thalassiosirophycidae</taxon>
        <taxon>Stephanodiscales</taxon>
        <taxon>Stephanodiscaceae</taxon>
        <taxon>Discostella</taxon>
    </lineage>
</organism>
<dbReference type="AlphaFoldDB" id="A0ABD3MMF2"/>
<dbReference type="Proteomes" id="UP001530293">
    <property type="component" value="Unassembled WGS sequence"/>
</dbReference>
<evidence type="ECO:0000313" key="1">
    <source>
        <dbReference type="EMBL" id="KAL3765093.1"/>
    </source>
</evidence>
<keyword evidence="2" id="KW-1185">Reference proteome</keyword>
<reference evidence="1 2" key="1">
    <citation type="submission" date="2024-10" db="EMBL/GenBank/DDBJ databases">
        <title>Updated reference genomes for cyclostephanoid diatoms.</title>
        <authorList>
            <person name="Roberts W.R."/>
            <person name="Alverson A.J."/>
        </authorList>
    </citation>
    <scope>NUCLEOTIDE SEQUENCE [LARGE SCALE GENOMIC DNA]</scope>
    <source>
        <strain evidence="1 2">AJA232-27</strain>
    </source>
</reference>
<evidence type="ECO:0000313" key="2">
    <source>
        <dbReference type="Proteomes" id="UP001530293"/>
    </source>
</evidence>
<accession>A0ABD3MMF2</accession>
<name>A0ABD3MMF2_9STRA</name>